<evidence type="ECO:0000256" key="4">
    <source>
        <dbReference type="ARBA" id="ARBA00023027"/>
    </source>
</evidence>
<dbReference type="Proteomes" id="UP000054893">
    <property type="component" value="Unassembled WGS sequence"/>
</dbReference>
<dbReference type="InterPro" id="IPR003680">
    <property type="entry name" value="Flavodoxin_fold"/>
</dbReference>
<keyword evidence="2 6" id="KW-0288">FMN</keyword>
<dbReference type="Gene3D" id="3.40.50.360">
    <property type="match status" value="1"/>
</dbReference>
<dbReference type="HAMAP" id="MF_01216">
    <property type="entry name" value="Azoreductase_type1"/>
    <property type="match status" value="1"/>
</dbReference>
<dbReference type="PANTHER" id="PTHR43741">
    <property type="entry name" value="FMN-DEPENDENT NADH-AZOREDUCTASE 1"/>
    <property type="match status" value="1"/>
</dbReference>
<evidence type="ECO:0000256" key="3">
    <source>
        <dbReference type="ARBA" id="ARBA00023002"/>
    </source>
</evidence>
<evidence type="ECO:0000313" key="9">
    <source>
        <dbReference type="Proteomes" id="UP000054893"/>
    </source>
</evidence>
<dbReference type="InterPro" id="IPR050104">
    <property type="entry name" value="FMN-dep_NADH:Q_OxRdtase_AzoR1"/>
</dbReference>
<comment type="cofactor">
    <cofactor evidence="6">
        <name>FMN</name>
        <dbReference type="ChEBI" id="CHEBI:58210"/>
    </cofactor>
    <text evidence="6">Binds 1 FMN per subunit.</text>
</comment>
<dbReference type="Pfam" id="PF02525">
    <property type="entry name" value="Flavodoxin_2"/>
    <property type="match status" value="1"/>
</dbReference>
<comment type="caution">
    <text evidence="6">Lacks conserved residue(s) required for the propagation of feature annotation.</text>
</comment>
<proteinExistence type="inferred from homology"/>
<feature type="binding site" evidence="6">
    <location>
        <begin position="97"/>
        <end position="100"/>
    </location>
    <ligand>
        <name>FMN</name>
        <dbReference type="ChEBI" id="CHEBI:58210"/>
    </ligand>
</feature>
<dbReference type="EMBL" id="FCOC02000009">
    <property type="protein sequence ID" value="SAL34727.1"/>
    <property type="molecule type" value="Genomic_DNA"/>
</dbReference>
<feature type="binding site" evidence="6">
    <location>
        <begin position="15"/>
        <end position="17"/>
    </location>
    <ligand>
        <name>FMN</name>
        <dbReference type="ChEBI" id="CHEBI:58210"/>
    </ligand>
</feature>
<feature type="domain" description="Flavodoxin-like fold" evidence="7">
    <location>
        <begin position="1"/>
        <end position="202"/>
    </location>
</feature>
<evidence type="ECO:0000256" key="6">
    <source>
        <dbReference type="HAMAP-Rule" id="MF_01216"/>
    </source>
</evidence>
<organism evidence="8 9">
    <name type="scientific">Caballeronia sordidicola</name>
    <name type="common">Burkholderia sordidicola</name>
    <dbReference type="NCBI Taxonomy" id="196367"/>
    <lineage>
        <taxon>Bacteria</taxon>
        <taxon>Pseudomonadati</taxon>
        <taxon>Pseudomonadota</taxon>
        <taxon>Betaproteobacteria</taxon>
        <taxon>Burkholderiales</taxon>
        <taxon>Burkholderiaceae</taxon>
        <taxon>Caballeronia</taxon>
    </lineage>
</organism>
<comment type="function">
    <text evidence="6">Also exhibits azoreductase activity. Catalyzes the reductive cleavage of the azo bond in aromatic azo compounds to the corresponding amines.</text>
</comment>
<accession>A0A158GS79</accession>
<comment type="catalytic activity">
    <reaction evidence="6">
        <text>2 a quinone + NADH + H(+) = 2 a 1,4-benzosemiquinone + NAD(+)</text>
        <dbReference type="Rhea" id="RHEA:65952"/>
        <dbReference type="ChEBI" id="CHEBI:15378"/>
        <dbReference type="ChEBI" id="CHEBI:57540"/>
        <dbReference type="ChEBI" id="CHEBI:57945"/>
        <dbReference type="ChEBI" id="CHEBI:132124"/>
        <dbReference type="ChEBI" id="CHEBI:134225"/>
    </reaction>
</comment>
<evidence type="ECO:0000256" key="5">
    <source>
        <dbReference type="ARBA" id="ARBA00048542"/>
    </source>
</evidence>
<comment type="catalytic activity">
    <reaction evidence="5">
        <text>N,N-dimethyl-1,4-phenylenediamine + anthranilate + 2 NAD(+) = 2-(4-dimethylaminophenyl)diazenylbenzoate + 2 NADH + 2 H(+)</text>
        <dbReference type="Rhea" id="RHEA:55872"/>
        <dbReference type="ChEBI" id="CHEBI:15378"/>
        <dbReference type="ChEBI" id="CHEBI:15783"/>
        <dbReference type="ChEBI" id="CHEBI:16567"/>
        <dbReference type="ChEBI" id="CHEBI:57540"/>
        <dbReference type="ChEBI" id="CHEBI:57945"/>
        <dbReference type="ChEBI" id="CHEBI:71579"/>
        <dbReference type="EC" id="1.7.1.17"/>
    </reaction>
    <physiologicalReaction direction="right-to-left" evidence="5">
        <dbReference type="Rhea" id="RHEA:55874"/>
    </physiologicalReaction>
</comment>
<dbReference type="RefSeq" id="WP_060856528.1">
    <property type="nucleotide sequence ID" value="NZ_FCOC02000009.1"/>
</dbReference>
<dbReference type="EC" id="1.7.1.17" evidence="6"/>
<dbReference type="GO" id="GO:0016655">
    <property type="term" value="F:oxidoreductase activity, acting on NAD(P)H, quinone or similar compound as acceptor"/>
    <property type="evidence" value="ECO:0007669"/>
    <property type="project" value="InterPro"/>
</dbReference>
<comment type="function">
    <text evidence="6">Quinone reductase that provides resistance to thiol-specific stress caused by electrophilic quinones.</text>
</comment>
<dbReference type="InterPro" id="IPR029039">
    <property type="entry name" value="Flavoprotein-like_sf"/>
</dbReference>
<comment type="subunit">
    <text evidence="6">Homodimer.</text>
</comment>
<keyword evidence="1 6" id="KW-0285">Flavoprotein</keyword>
<evidence type="ECO:0000313" key="8">
    <source>
        <dbReference type="EMBL" id="SAL34727.1"/>
    </source>
</evidence>
<evidence type="ECO:0000256" key="2">
    <source>
        <dbReference type="ARBA" id="ARBA00022643"/>
    </source>
</evidence>
<dbReference type="AlphaFoldDB" id="A0A158GS79"/>
<keyword evidence="4 6" id="KW-0520">NAD</keyword>
<comment type="similarity">
    <text evidence="6">Belongs to the azoreductase type 1 family.</text>
</comment>
<dbReference type="SUPFAM" id="SSF52218">
    <property type="entry name" value="Flavoproteins"/>
    <property type="match status" value="1"/>
</dbReference>
<reference evidence="8 9" key="1">
    <citation type="submission" date="2016-01" db="EMBL/GenBank/DDBJ databases">
        <authorList>
            <person name="Oliw E.H."/>
        </authorList>
    </citation>
    <scope>NUCLEOTIDE SEQUENCE [LARGE SCALE GENOMIC DNA]</scope>
    <source>
        <strain evidence="8">LMG 22029</strain>
    </source>
</reference>
<gene>
    <name evidence="6" type="primary">azoR</name>
    <name evidence="8" type="ORF">AWB64_03399</name>
</gene>
<dbReference type="InterPro" id="IPR023048">
    <property type="entry name" value="NADH:quinone_OxRdtase_FMN_depd"/>
</dbReference>
<dbReference type="GO" id="GO:0016652">
    <property type="term" value="F:oxidoreductase activity, acting on NAD(P)H as acceptor"/>
    <property type="evidence" value="ECO:0007669"/>
    <property type="project" value="UniProtKB-UniRule"/>
</dbReference>
<protein>
    <recommendedName>
        <fullName evidence="6">FMN dependent NADH:quinone oxidoreductase</fullName>
        <ecNumber evidence="6">1.6.5.-</ecNumber>
    </recommendedName>
    <alternativeName>
        <fullName evidence="6">Azo-dye reductase</fullName>
    </alternativeName>
    <alternativeName>
        <fullName evidence="6">FMN-dependent NADH-azo compound oxidoreductase</fullName>
    </alternativeName>
    <alternativeName>
        <fullName evidence="6">FMN-dependent NADH-azoreductase</fullName>
        <ecNumber evidence="6">1.7.1.17</ecNumber>
    </alternativeName>
</protein>
<evidence type="ECO:0000256" key="1">
    <source>
        <dbReference type="ARBA" id="ARBA00022630"/>
    </source>
</evidence>
<sequence length="207" mass="22958">MRLLHVVASPRAERSASLDVAQSLIGHWHDLYPQGEVDTLDVWRTELPPFDGPALGAKYAGIEGTPMSAEQDRAWRQIGQLAERFRHADVIVISTPMWNFGIPYRLKHLIDAVSQKDLLFTFDGKNLTGLLAGKRLIVIAARGAPLGGDYPEADFDHQVAYLRTWDRMAGITRFEPITVEGTLLGHQADQQGRRAARAKAAELIAQP</sequence>
<feature type="binding site" evidence="6">
    <location>
        <position position="9"/>
    </location>
    <ligand>
        <name>FMN</name>
        <dbReference type="ChEBI" id="CHEBI:58210"/>
    </ligand>
</feature>
<dbReference type="GO" id="GO:0009055">
    <property type="term" value="F:electron transfer activity"/>
    <property type="evidence" value="ECO:0007669"/>
    <property type="project" value="UniProtKB-UniRule"/>
</dbReference>
<keyword evidence="3 6" id="KW-0560">Oxidoreductase</keyword>
<dbReference type="GO" id="GO:0010181">
    <property type="term" value="F:FMN binding"/>
    <property type="evidence" value="ECO:0007669"/>
    <property type="project" value="UniProtKB-UniRule"/>
</dbReference>
<dbReference type="PANTHER" id="PTHR43741:SF4">
    <property type="entry name" value="FMN-DEPENDENT NADH:QUINONE OXIDOREDUCTASE"/>
    <property type="match status" value="1"/>
</dbReference>
<dbReference type="EC" id="1.6.5.-" evidence="6"/>
<name>A0A158GS79_CABSO</name>
<evidence type="ECO:0000259" key="7">
    <source>
        <dbReference type="Pfam" id="PF02525"/>
    </source>
</evidence>
<dbReference type="OrthoDB" id="9787136at2"/>